<organism evidence="2 3">
    <name type="scientific">Geotrichum candidum</name>
    <name type="common">Oospora lactis</name>
    <name type="synonym">Dipodascus geotrichum</name>
    <dbReference type="NCBI Taxonomy" id="1173061"/>
    <lineage>
        <taxon>Eukaryota</taxon>
        <taxon>Fungi</taxon>
        <taxon>Dikarya</taxon>
        <taxon>Ascomycota</taxon>
        <taxon>Saccharomycotina</taxon>
        <taxon>Dipodascomycetes</taxon>
        <taxon>Dipodascales</taxon>
        <taxon>Dipodascaceae</taxon>
        <taxon>Geotrichum</taxon>
    </lineage>
</organism>
<gene>
    <name evidence="2" type="ORF">BN980_GECA08s04498g</name>
</gene>
<comment type="caution">
    <text evidence="2">The sequence shown here is derived from an EMBL/GenBank/DDBJ whole genome shotgun (WGS) entry which is preliminary data.</text>
</comment>
<dbReference type="PANTHER" id="PTHR43283">
    <property type="entry name" value="BETA-LACTAMASE-RELATED"/>
    <property type="match status" value="1"/>
</dbReference>
<evidence type="ECO:0000259" key="1">
    <source>
        <dbReference type="Pfam" id="PF00144"/>
    </source>
</evidence>
<evidence type="ECO:0000313" key="3">
    <source>
        <dbReference type="Proteomes" id="UP000242525"/>
    </source>
</evidence>
<dbReference type="InterPro" id="IPR001466">
    <property type="entry name" value="Beta-lactam-related"/>
</dbReference>
<dbReference type="OrthoDB" id="428260at2759"/>
<dbReference type="AlphaFoldDB" id="A0A0J9XBW5"/>
<dbReference type="SUPFAM" id="SSF56601">
    <property type="entry name" value="beta-lactamase/transpeptidase-like"/>
    <property type="match status" value="1"/>
</dbReference>
<evidence type="ECO:0000313" key="2">
    <source>
        <dbReference type="EMBL" id="CDO54775.1"/>
    </source>
</evidence>
<protein>
    <recommendedName>
        <fullName evidence="1">Beta-lactamase-related domain-containing protein</fullName>
    </recommendedName>
</protein>
<feature type="domain" description="Beta-lactamase-related" evidence="1">
    <location>
        <begin position="17"/>
        <end position="393"/>
    </location>
</feature>
<accession>A0A0J9XBW5</accession>
<dbReference type="InterPro" id="IPR012338">
    <property type="entry name" value="Beta-lactam/transpept-like"/>
</dbReference>
<reference evidence="2" key="1">
    <citation type="submission" date="2014-03" db="EMBL/GenBank/DDBJ databases">
        <authorList>
            <person name="Casaregola S."/>
        </authorList>
    </citation>
    <scope>NUCLEOTIDE SEQUENCE [LARGE SCALE GENOMIC DNA]</scope>
    <source>
        <strain evidence="2">CLIB 918</strain>
    </source>
</reference>
<keyword evidence="3" id="KW-1185">Reference proteome</keyword>
<proteinExistence type="predicted"/>
<dbReference type="EMBL" id="CCBN010000008">
    <property type="protein sequence ID" value="CDO54775.1"/>
    <property type="molecule type" value="Genomic_DNA"/>
</dbReference>
<sequence>MATLSPSTSDALKQIIDAAVADPQNIPGTSVAIANKNGDILFSYAAGQVGSETKTPVTVDNIYWIASCTKISGSIIAMQAVEKGLLDLDSADDVEKYCPELKNIPILKDVSKEGHVTLVPKTKRITLRMLLTHTAGFGYSFFNQNLANYSELFGIEELTGNSNCVSSPLSFEPGTKWEYGVGIDWACILVSRAEGASLNDLITKNIFEPAGVKDTTMRPDAELKSRLMAMNYRDPSGKLTERHQPMTASLSEDVVIREQSIDSAGAGIFSRPAEYVKVLAVLLNKGVAGQTGKRILKEESVKEMFTNQIPHWPDFGRQGIDAAIPHLTNPLPELFPQDGNPPQGWGLSLFLNLTESPSGRSAGSGFWCGLANLYYWIDITKGVTGMVCTQILPFADMKVLTLFGEVEATVYKGLQQ</sequence>
<dbReference type="PANTHER" id="PTHR43283:SF3">
    <property type="entry name" value="BETA-LACTAMASE FAMILY PROTEIN (AFU_ORTHOLOGUE AFUA_5G07500)"/>
    <property type="match status" value="1"/>
</dbReference>
<dbReference type="STRING" id="1173061.A0A0J9XBW5"/>
<dbReference type="Pfam" id="PF00144">
    <property type="entry name" value="Beta-lactamase"/>
    <property type="match status" value="1"/>
</dbReference>
<name>A0A0J9XBW5_GEOCN</name>
<dbReference type="Proteomes" id="UP000242525">
    <property type="component" value="Unassembled WGS sequence"/>
</dbReference>
<dbReference type="InterPro" id="IPR050789">
    <property type="entry name" value="Diverse_Enzym_Activities"/>
</dbReference>
<dbReference type="Gene3D" id="3.40.710.10">
    <property type="entry name" value="DD-peptidase/beta-lactamase superfamily"/>
    <property type="match status" value="1"/>
</dbReference>